<evidence type="ECO:0000313" key="3">
    <source>
        <dbReference type="EMBL" id="VFK00262.1"/>
    </source>
</evidence>
<keyword evidence="4" id="KW-0449">Lipoprotein</keyword>
<accession>A0A450WP77</accession>
<sequence length="65" mass="7168">MEILRNKIRGLRWLLVALLLPIGLQAGCGQKGPLYFPDEAKKAFGKTKGGPEETEKKALNDDSRS</sequence>
<name>A0A450WP77_9GAMM</name>
<reference evidence="4" key="1">
    <citation type="submission" date="2019-02" db="EMBL/GenBank/DDBJ databases">
        <authorList>
            <person name="Gruber-Vodicka R. H."/>
            <person name="Seah K. B. B."/>
        </authorList>
    </citation>
    <scope>NUCLEOTIDE SEQUENCE</scope>
    <source>
        <strain evidence="4">BECK_BY7</strain>
        <strain evidence="3">BECK_M6</strain>
        <strain evidence="2">BECK_M7</strain>
    </source>
</reference>
<dbReference type="EMBL" id="CAADFH010000114">
    <property type="protein sequence ID" value="VFK00262.1"/>
    <property type="molecule type" value="Genomic_DNA"/>
</dbReference>
<organism evidence="4">
    <name type="scientific">Candidatus Kentrum sp. LFY</name>
    <dbReference type="NCBI Taxonomy" id="2126342"/>
    <lineage>
        <taxon>Bacteria</taxon>
        <taxon>Pseudomonadati</taxon>
        <taxon>Pseudomonadota</taxon>
        <taxon>Gammaproteobacteria</taxon>
        <taxon>Candidatus Kentrum</taxon>
    </lineage>
</organism>
<dbReference type="EMBL" id="CAADFN010000049">
    <property type="protein sequence ID" value="VFK18820.1"/>
    <property type="molecule type" value="Genomic_DNA"/>
</dbReference>
<dbReference type="EMBL" id="CAADFF010000104">
    <property type="protein sequence ID" value="VFJ97586.1"/>
    <property type="molecule type" value="Genomic_DNA"/>
</dbReference>
<evidence type="ECO:0000313" key="4">
    <source>
        <dbReference type="EMBL" id="VFK18820.1"/>
    </source>
</evidence>
<evidence type="ECO:0000313" key="2">
    <source>
        <dbReference type="EMBL" id="VFJ97586.1"/>
    </source>
</evidence>
<proteinExistence type="predicted"/>
<feature type="region of interest" description="Disordered" evidence="1">
    <location>
        <begin position="42"/>
        <end position="65"/>
    </location>
</feature>
<protein>
    <submittedName>
        <fullName evidence="4">Prokaryotic lipoprotein-attachment site</fullName>
    </submittedName>
</protein>
<dbReference type="AlphaFoldDB" id="A0A450WP77"/>
<feature type="compositionally biased region" description="Basic and acidic residues" evidence="1">
    <location>
        <begin position="49"/>
        <end position="65"/>
    </location>
</feature>
<gene>
    <name evidence="3" type="ORF">BECKLFY1418A_GA0070994_11149</name>
    <name evidence="2" type="ORF">BECKLFY1418B_GA0070995_110410</name>
    <name evidence="4" type="ORF">BECKLFY1418C_GA0070996_10498</name>
</gene>
<evidence type="ECO:0000256" key="1">
    <source>
        <dbReference type="SAM" id="MobiDB-lite"/>
    </source>
</evidence>